<accession>A0ABU1V9E5</accession>
<dbReference type="Gene3D" id="3.40.50.410">
    <property type="entry name" value="von Willebrand factor, type A domain"/>
    <property type="match status" value="1"/>
</dbReference>
<evidence type="ECO:0000313" key="3">
    <source>
        <dbReference type="EMBL" id="MDR7093838.1"/>
    </source>
</evidence>
<sequence length="287" mass="31142">MKLGRSPRHSSFYESFSDLMFGTMAIFVLLVIILATQVRPDGVPSQVHQEALDEVARARAITEALQKQVAELEKQGEPKPLELVVAIDGSGSMGAALKTLQFAIGTIGETMPMIASSVHVGIVIYRDAASTAVFPVTKIEREEVDGGRSLALLNQFAQTMVPQPARADLAHAVRSATAMFGPPSGGEPRKRTLMVAGDVGPYEIGDFMNEAGESEIHRVLTEWKRNNSEASVIAVYTGSDQSDEWIVGHRERTLKLFREMAVIGGDASNFSPHDRKLFPLLLKGILG</sequence>
<evidence type="ECO:0000259" key="2">
    <source>
        <dbReference type="PROSITE" id="PS50234"/>
    </source>
</evidence>
<reference evidence="3 4" key="1">
    <citation type="submission" date="2023-07" db="EMBL/GenBank/DDBJ databases">
        <title>Sorghum-associated microbial communities from plants grown in Nebraska, USA.</title>
        <authorList>
            <person name="Schachtman D."/>
        </authorList>
    </citation>
    <scope>NUCLEOTIDE SEQUENCE [LARGE SCALE GENOMIC DNA]</scope>
    <source>
        <strain evidence="3 4">BE240</strain>
    </source>
</reference>
<dbReference type="EMBL" id="JAVDWE010000003">
    <property type="protein sequence ID" value="MDR7093838.1"/>
    <property type="molecule type" value="Genomic_DNA"/>
</dbReference>
<proteinExistence type="predicted"/>
<comment type="caution">
    <text evidence="3">The sequence shown here is derived from an EMBL/GenBank/DDBJ whole genome shotgun (WGS) entry which is preliminary data.</text>
</comment>
<dbReference type="SUPFAM" id="SSF53300">
    <property type="entry name" value="vWA-like"/>
    <property type="match status" value="1"/>
</dbReference>
<dbReference type="RefSeq" id="WP_204732296.1">
    <property type="nucleotide sequence ID" value="NZ_JAVDWE010000003.1"/>
</dbReference>
<dbReference type="SMART" id="SM00327">
    <property type="entry name" value="VWA"/>
    <property type="match status" value="1"/>
</dbReference>
<dbReference type="InterPro" id="IPR002035">
    <property type="entry name" value="VWF_A"/>
</dbReference>
<feature type="domain" description="VWFA" evidence="2">
    <location>
        <begin position="82"/>
        <end position="287"/>
    </location>
</feature>
<keyword evidence="4" id="KW-1185">Reference proteome</keyword>
<evidence type="ECO:0000256" key="1">
    <source>
        <dbReference type="SAM" id="Coils"/>
    </source>
</evidence>
<protein>
    <recommendedName>
        <fullName evidence="2">VWFA domain-containing protein</fullName>
    </recommendedName>
</protein>
<organism evidence="3 4">
    <name type="scientific">Hydrogenophaga laconesensis</name>
    <dbReference type="NCBI Taxonomy" id="1805971"/>
    <lineage>
        <taxon>Bacteria</taxon>
        <taxon>Pseudomonadati</taxon>
        <taxon>Pseudomonadota</taxon>
        <taxon>Betaproteobacteria</taxon>
        <taxon>Burkholderiales</taxon>
        <taxon>Comamonadaceae</taxon>
        <taxon>Hydrogenophaga</taxon>
    </lineage>
</organism>
<evidence type="ECO:0000313" key="4">
    <source>
        <dbReference type="Proteomes" id="UP001265550"/>
    </source>
</evidence>
<dbReference type="PROSITE" id="PS50234">
    <property type="entry name" value="VWFA"/>
    <property type="match status" value="1"/>
</dbReference>
<dbReference type="Proteomes" id="UP001265550">
    <property type="component" value="Unassembled WGS sequence"/>
</dbReference>
<feature type="coiled-coil region" evidence="1">
    <location>
        <begin position="48"/>
        <end position="75"/>
    </location>
</feature>
<keyword evidence="1" id="KW-0175">Coiled coil</keyword>
<dbReference type="InterPro" id="IPR036465">
    <property type="entry name" value="vWFA_dom_sf"/>
</dbReference>
<name>A0ABU1V9E5_9BURK</name>
<gene>
    <name evidence="3" type="ORF">J2X09_001570</name>
</gene>